<evidence type="ECO:0000313" key="4">
    <source>
        <dbReference type="Proteomes" id="UP000595197"/>
    </source>
</evidence>
<organism evidence="3 4">
    <name type="scientific">Skermanella cutis</name>
    <dbReference type="NCBI Taxonomy" id="2775420"/>
    <lineage>
        <taxon>Bacteria</taxon>
        <taxon>Pseudomonadati</taxon>
        <taxon>Pseudomonadota</taxon>
        <taxon>Alphaproteobacteria</taxon>
        <taxon>Rhodospirillales</taxon>
        <taxon>Azospirillaceae</taxon>
        <taxon>Skermanella</taxon>
    </lineage>
</organism>
<dbReference type="EMBL" id="CP067420">
    <property type="protein sequence ID" value="QQP89906.1"/>
    <property type="molecule type" value="Genomic_DNA"/>
</dbReference>
<dbReference type="InterPro" id="IPR011050">
    <property type="entry name" value="Pectin_lyase_fold/virulence"/>
</dbReference>
<dbReference type="InterPro" id="IPR012334">
    <property type="entry name" value="Pectin_lyas_fold"/>
</dbReference>
<protein>
    <recommendedName>
        <fullName evidence="5">Right handed beta helix domain-containing protein</fullName>
    </recommendedName>
</protein>
<proteinExistence type="predicted"/>
<dbReference type="InterPro" id="IPR006626">
    <property type="entry name" value="PbH1"/>
</dbReference>
<evidence type="ECO:0000256" key="1">
    <source>
        <dbReference type="SAM" id="MobiDB-lite"/>
    </source>
</evidence>
<dbReference type="RefSeq" id="WP_201076697.1">
    <property type="nucleotide sequence ID" value="NZ_CP067420.1"/>
</dbReference>
<name>A0ABX7B6A4_9PROT</name>
<evidence type="ECO:0000313" key="3">
    <source>
        <dbReference type="EMBL" id="QQP89906.1"/>
    </source>
</evidence>
<dbReference type="Proteomes" id="UP000595197">
    <property type="component" value="Chromosome"/>
</dbReference>
<dbReference type="Gene3D" id="2.160.20.10">
    <property type="entry name" value="Single-stranded right-handed beta-helix, Pectin lyase-like"/>
    <property type="match status" value="1"/>
</dbReference>
<gene>
    <name evidence="3" type="ORF">IGS68_01095</name>
</gene>
<feature type="compositionally biased region" description="Low complexity" evidence="1">
    <location>
        <begin position="273"/>
        <end position="284"/>
    </location>
</feature>
<feature type="region of interest" description="Disordered" evidence="1">
    <location>
        <begin position="273"/>
        <end position="292"/>
    </location>
</feature>
<feature type="chain" id="PRO_5047427302" description="Right handed beta helix domain-containing protein" evidence="2">
    <location>
        <begin position="21"/>
        <end position="639"/>
    </location>
</feature>
<sequence length="639" mass="67421">MKLLSTVLLAGTVLTTPALAETITLSPGDSVQAAIDRARPGDTIALRAGTYNQSLDFSNKHGAAGAPIRLVSADGKGAARVVAQGNRAAIQGNRLSHITVDGLNIVSTSRSGDTGGIKFWGSYQKLHDVTITNNLVTGVGQDGIKIFNMAPGDGRVVVAGNTIDGNWRQEGIDNVSVVDVTYQGNTIKGRAGFAGITWKAGSDGVRFINNTVDIAADTAVSVGGYGDSRLGRLGSFPDEFQDNEAENSVVTGNDIRGDVRVISAENNRIEGNSISGSISNGRNSDMPGSIASRNNAIADNRVTGGTGTAAWNGTTDSQFDRNVDGLQRNVLDTDEQFWRAVERGETGALRRLNDLVSGGIVAREGNRIINRATGQMISTVNSTIGEAVDTVLQPVEDTVSGVVEAVKCNIGGSIMGGGASIVSGIFGGGRATLPAQIAQQMTMIAGNLCLSRQLAVQQRQLQAQLKHLQPSQVDTGADIQGAMMRQRSLIGETEVYDTDEAPGIYQDLYPDDMDGLSTEELFAKPEQWRNAAHRATEESWRVQSGAVEAQSASQVRVGRQLGAVRSAPGMLAAQQGTAQLIGSLIGETQTLQSVSISHFRAVEHSMAQEQAKAKRAEELHRRAMQGLSGNDAVNVRSPF</sequence>
<keyword evidence="4" id="KW-1185">Reference proteome</keyword>
<keyword evidence="2" id="KW-0732">Signal</keyword>
<evidence type="ECO:0008006" key="5">
    <source>
        <dbReference type="Google" id="ProtNLM"/>
    </source>
</evidence>
<reference evidence="3" key="1">
    <citation type="submission" date="2021-02" db="EMBL/GenBank/DDBJ databases">
        <title>Skermanella TT6 skin isolate.</title>
        <authorList>
            <person name="Lee K."/>
            <person name="Ganzorig M."/>
        </authorList>
    </citation>
    <scope>NUCLEOTIDE SEQUENCE</scope>
    <source>
        <strain evidence="3">TT6</strain>
    </source>
</reference>
<evidence type="ECO:0000256" key="2">
    <source>
        <dbReference type="SAM" id="SignalP"/>
    </source>
</evidence>
<dbReference type="SUPFAM" id="SSF51126">
    <property type="entry name" value="Pectin lyase-like"/>
    <property type="match status" value="1"/>
</dbReference>
<dbReference type="SMART" id="SM00710">
    <property type="entry name" value="PbH1"/>
    <property type="match status" value="7"/>
</dbReference>
<feature type="signal peptide" evidence="2">
    <location>
        <begin position="1"/>
        <end position="20"/>
    </location>
</feature>
<accession>A0ABX7B6A4</accession>